<gene>
    <name evidence="2" type="ORF">PSm6_00470</name>
</gene>
<sequence length="238" mass="27361">MSDVNMEQMPDLGRFVDWVWNLKAERDQLQRNLDFTEQWYAVRFERLADLGKSAGCWDAMAAIIANGTADQYEPPTYAQQLVLANHRADVAERERDQFRAQVEEQLPRLIDENHKLRAELDAIRGQEPVGHQFQTRDGEWRGFTDHRHYVATVDDGTWPIRAIYALPTQQPDSVSVSELLDALQNIYSEVEGNIEPTVRDLVNQCGRNTPTDPNEIYEYCARIKAVIVEATRQAEEGE</sequence>
<dbReference type="EMBL" id="AP023081">
    <property type="protein sequence ID" value="BCD83640.1"/>
    <property type="molecule type" value="Genomic_DNA"/>
</dbReference>
<proteinExistence type="predicted"/>
<keyword evidence="1" id="KW-0175">Coiled coil</keyword>
<reference evidence="2" key="1">
    <citation type="submission" date="2020-05" db="EMBL/GenBank/DDBJ databases">
        <title>Complete genome sequence of Pseudomonas sp. Sm006.</title>
        <authorList>
            <person name="Takeuchi K."/>
            <person name="Someya N."/>
        </authorList>
    </citation>
    <scope>NUCLEOTIDE SEQUENCE</scope>
    <source>
        <strain evidence="2">Sm006</strain>
    </source>
</reference>
<protein>
    <submittedName>
        <fullName evidence="2">Uncharacterized protein</fullName>
    </submittedName>
</protein>
<evidence type="ECO:0000256" key="1">
    <source>
        <dbReference type="SAM" id="Coils"/>
    </source>
</evidence>
<accession>A0ABM7L284</accession>
<name>A0ABM7L284_9PSED</name>
<evidence type="ECO:0000313" key="3">
    <source>
        <dbReference type="Proteomes" id="UP001064896"/>
    </source>
</evidence>
<keyword evidence="3" id="KW-1185">Reference proteome</keyword>
<organism evidence="2 3">
    <name type="scientific">Pseudomonas solani</name>
    <dbReference type="NCBI Taxonomy" id="2731552"/>
    <lineage>
        <taxon>Bacteria</taxon>
        <taxon>Pseudomonadati</taxon>
        <taxon>Pseudomonadota</taxon>
        <taxon>Gammaproteobacteria</taxon>
        <taxon>Pseudomonadales</taxon>
        <taxon>Pseudomonadaceae</taxon>
        <taxon>Pseudomonas</taxon>
    </lineage>
</organism>
<dbReference type="RefSeq" id="WP_265169232.1">
    <property type="nucleotide sequence ID" value="NZ_AP023081.1"/>
</dbReference>
<feature type="coiled-coil region" evidence="1">
    <location>
        <begin position="81"/>
        <end position="119"/>
    </location>
</feature>
<dbReference type="Proteomes" id="UP001064896">
    <property type="component" value="Chromosome"/>
</dbReference>
<evidence type="ECO:0000313" key="2">
    <source>
        <dbReference type="EMBL" id="BCD83640.1"/>
    </source>
</evidence>